<comment type="caution">
    <text evidence="2">The sequence shown here is derived from an EMBL/GenBank/DDBJ whole genome shotgun (WGS) entry which is preliminary data.</text>
</comment>
<organism evidence="2 3">
    <name type="scientific">Sulfitobacter pacificus</name>
    <dbReference type="NCBI Taxonomy" id="1499314"/>
    <lineage>
        <taxon>Bacteria</taxon>
        <taxon>Pseudomonadati</taxon>
        <taxon>Pseudomonadota</taxon>
        <taxon>Alphaproteobacteria</taxon>
        <taxon>Rhodobacterales</taxon>
        <taxon>Roseobacteraceae</taxon>
        <taxon>Sulfitobacter</taxon>
    </lineage>
</organism>
<gene>
    <name evidence="2" type="ORF">GCM10007927_39500</name>
</gene>
<dbReference type="NCBIfam" id="NF005559">
    <property type="entry name" value="PRK07231.1"/>
    <property type="match status" value="1"/>
</dbReference>
<evidence type="ECO:0000313" key="2">
    <source>
        <dbReference type="EMBL" id="GLQ29147.1"/>
    </source>
</evidence>
<name>A0ABQ5VPL3_9RHOB</name>
<comment type="similarity">
    <text evidence="1">Belongs to the short-chain dehydrogenases/reductases (SDR) family.</text>
</comment>
<evidence type="ECO:0000256" key="1">
    <source>
        <dbReference type="ARBA" id="ARBA00006484"/>
    </source>
</evidence>
<sequence>MNTKKKVAIVTGGASGIGFAFTRSLADAGYAVVIADMAGADEAANRLKSEGFDVIGVKADVANVDDTNAMVAAAVDNFGGLDLLVNNAGIFTSLKLKPFDQIEPAEWMKVMEVNTLGPFLCAKAALPELRKSTAGRIVNIASTSQLKGAPFMLHYTSSKGAVVSFTRALARELGKDNITVNAIAPGFTLSDGVLATGMEEIMGDVVRKSSRSIPRDQVPGDLTGALLFLASDGAAFITGQTVAVDGGSYFL</sequence>
<dbReference type="Proteomes" id="UP001161388">
    <property type="component" value="Unassembled WGS sequence"/>
</dbReference>
<dbReference type="PRINTS" id="PR00080">
    <property type="entry name" value="SDRFAMILY"/>
</dbReference>
<dbReference type="InterPro" id="IPR020904">
    <property type="entry name" value="Sc_DH/Rdtase_CS"/>
</dbReference>
<dbReference type="Gene3D" id="3.40.50.720">
    <property type="entry name" value="NAD(P)-binding Rossmann-like Domain"/>
    <property type="match status" value="1"/>
</dbReference>
<protein>
    <submittedName>
        <fullName evidence="2">3-oxoacyl-ACP reductase</fullName>
    </submittedName>
</protein>
<dbReference type="PRINTS" id="PR00081">
    <property type="entry name" value="GDHRDH"/>
</dbReference>
<dbReference type="EMBL" id="BSNL01000007">
    <property type="protein sequence ID" value="GLQ29147.1"/>
    <property type="molecule type" value="Genomic_DNA"/>
</dbReference>
<dbReference type="CDD" id="cd05233">
    <property type="entry name" value="SDR_c"/>
    <property type="match status" value="1"/>
</dbReference>
<dbReference type="InterPro" id="IPR002347">
    <property type="entry name" value="SDR_fam"/>
</dbReference>
<dbReference type="InterPro" id="IPR036291">
    <property type="entry name" value="NAD(P)-bd_dom_sf"/>
</dbReference>
<dbReference type="RefSeq" id="WP_138865856.1">
    <property type="nucleotide sequence ID" value="NZ_BSNL01000007.1"/>
</dbReference>
<dbReference type="SUPFAM" id="SSF51735">
    <property type="entry name" value="NAD(P)-binding Rossmann-fold domains"/>
    <property type="match status" value="1"/>
</dbReference>
<proteinExistence type="inferred from homology"/>
<reference evidence="2" key="2">
    <citation type="submission" date="2023-01" db="EMBL/GenBank/DDBJ databases">
        <title>Draft genome sequence of Sulfitobacter pacificus strain NBRC 109915.</title>
        <authorList>
            <person name="Sun Q."/>
            <person name="Mori K."/>
        </authorList>
    </citation>
    <scope>NUCLEOTIDE SEQUENCE</scope>
    <source>
        <strain evidence="2">NBRC 109915</strain>
    </source>
</reference>
<accession>A0ABQ5VPL3</accession>
<keyword evidence="3" id="KW-1185">Reference proteome</keyword>
<reference evidence="2" key="1">
    <citation type="journal article" date="2014" name="Int. J. Syst. Evol. Microbiol.">
        <title>Complete genome of a new Firmicutes species belonging to the dominant human colonic microbiota ('Ruminococcus bicirculans') reveals two chromosomes and a selective capacity to utilize plant glucans.</title>
        <authorList>
            <consortium name="NISC Comparative Sequencing Program"/>
            <person name="Wegmann U."/>
            <person name="Louis P."/>
            <person name="Goesmann A."/>
            <person name="Henrissat B."/>
            <person name="Duncan S.H."/>
            <person name="Flint H.J."/>
        </authorList>
    </citation>
    <scope>NUCLEOTIDE SEQUENCE</scope>
    <source>
        <strain evidence="2">NBRC 109915</strain>
    </source>
</reference>
<dbReference type="PANTHER" id="PTHR42760">
    <property type="entry name" value="SHORT-CHAIN DEHYDROGENASES/REDUCTASES FAMILY MEMBER"/>
    <property type="match status" value="1"/>
</dbReference>
<dbReference type="Pfam" id="PF13561">
    <property type="entry name" value="adh_short_C2"/>
    <property type="match status" value="1"/>
</dbReference>
<dbReference type="PROSITE" id="PS00061">
    <property type="entry name" value="ADH_SHORT"/>
    <property type="match status" value="1"/>
</dbReference>
<evidence type="ECO:0000313" key="3">
    <source>
        <dbReference type="Proteomes" id="UP001161388"/>
    </source>
</evidence>